<comment type="caution">
    <text evidence="2">The sequence shown here is derived from an EMBL/GenBank/DDBJ whole genome shotgun (WGS) entry which is preliminary data.</text>
</comment>
<dbReference type="PANTHER" id="PTHR47271:SF2">
    <property type="entry name" value="ARGININE DEIMINASE"/>
    <property type="match status" value="1"/>
</dbReference>
<organism evidence="2">
    <name type="scientific">mine drainage metagenome</name>
    <dbReference type="NCBI Taxonomy" id="410659"/>
    <lineage>
        <taxon>unclassified sequences</taxon>
        <taxon>metagenomes</taxon>
        <taxon>ecological metagenomes</taxon>
    </lineage>
</organism>
<dbReference type="PANTHER" id="PTHR47271">
    <property type="entry name" value="ARGININE DEIMINASE"/>
    <property type="match status" value="1"/>
</dbReference>
<name>T1AB92_9ZZZZ</name>
<evidence type="ECO:0000313" key="2">
    <source>
        <dbReference type="EMBL" id="EQD54053.1"/>
    </source>
</evidence>
<evidence type="ECO:0000256" key="1">
    <source>
        <dbReference type="ARBA" id="ARBA00022801"/>
    </source>
</evidence>
<reference evidence="2" key="1">
    <citation type="submission" date="2013-08" db="EMBL/GenBank/DDBJ databases">
        <authorList>
            <person name="Mendez C."/>
            <person name="Richter M."/>
            <person name="Ferrer M."/>
            <person name="Sanchez J."/>
        </authorList>
    </citation>
    <scope>NUCLEOTIDE SEQUENCE</scope>
</reference>
<dbReference type="EMBL" id="AUZY01006533">
    <property type="protein sequence ID" value="EQD54053.1"/>
    <property type="molecule type" value="Genomic_DNA"/>
</dbReference>
<dbReference type="Pfam" id="PF02274">
    <property type="entry name" value="ADI"/>
    <property type="match status" value="1"/>
</dbReference>
<dbReference type="InterPro" id="IPR003876">
    <property type="entry name" value="Arg_deiminase"/>
</dbReference>
<dbReference type="Gene3D" id="3.75.10.10">
    <property type="entry name" value="L-arginine/glycine Amidinotransferase, Chain A"/>
    <property type="match status" value="1"/>
</dbReference>
<proteinExistence type="predicted"/>
<dbReference type="AlphaFoldDB" id="T1AB92"/>
<sequence>MANHARAEWNRLNEVLIHRPGIEMFFGLMEPYSFLYERAFSIDEAVYEHSTLEHALTEAGVRVRRLKRFAVEVGARHPELVEEVRAHAEEIVRYSGPKEMVDRSRGAFRRNLDSFDAETLFNILLLRPSVVLRRHPGTRVILPKIELDGPLANLYFMRDQQALSAKGFILGRMAKPQRRNEPLLTGALLGSAGMTIAGRVRAPGTFEGGDFMPLGSFALLGTGDRTNASGVRQILAMPLGVDEIGVVHQPTHPAIPGDDPDPMIDMHLDTYFNVPGAGIAVGSEVLLRTARVDVYRRKSRGPLVREPKTRTLSEYLAEKRFEVLALSTLEQMSYASNFLCLRDRKILAIEVEQEVDTVMEGLSLAARRNPYRYRALWELVRQEREELRHGGFFPHTSRLRDRGIEVVPLNLRAITGGYGGAHCMTCVTQRASS</sequence>
<accession>T1AB92</accession>
<reference evidence="2" key="2">
    <citation type="journal article" date="2014" name="ISME J.">
        <title>Microbial stratification in low pH oxic and suboxic macroscopic growths along an acid mine drainage.</title>
        <authorList>
            <person name="Mendez-Garcia C."/>
            <person name="Mesa V."/>
            <person name="Sprenger R.R."/>
            <person name="Richter M."/>
            <person name="Diez M.S."/>
            <person name="Solano J."/>
            <person name="Bargiela R."/>
            <person name="Golyshina O.V."/>
            <person name="Manteca A."/>
            <person name="Ramos J.L."/>
            <person name="Gallego J.R."/>
            <person name="Llorente I."/>
            <person name="Martins Dos Santos V.A."/>
            <person name="Jensen O.N."/>
            <person name="Pelaez A.I."/>
            <person name="Sanchez J."/>
            <person name="Ferrer M."/>
        </authorList>
    </citation>
    <scope>NUCLEOTIDE SEQUENCE</scope>
</reference>
<dbReference type="SUPFAM" id="SSF55909">
    <property type="entry name" value="Pentein"/>
    <property type="match status" value="1"/>
</dbReference>
<dbReference type="GO" id="GO:0016990">
    <property type="term" value="F:arginine deiminase activity"/>
    <property type="evidence" value="ECO:0007669"/>
    <property type="project" value="InterPro"/>
</dbReference>
<keyword evidence="1" id="KW-0378">Hydrolase</keyword>
<dbReference type="PRINTS" id="PR01466">
    <property type="entry name" value="ARGDEIMINASE"/>
</dbReference>
<protein>
    <submittedName>
        <fullName evidence="2">Arginine deiminase</fullName>
    </submittedName>
</protein>
<dbReference type="GO" id="GO:0019546">
    <property type="term" value="P:L-arginine deiminase pathway"/>
    <property type="evidence" value="ECO:0007669"/>
    <property type="project" value="TreeGrafter"/>
</dbReference>
<gene>
    <name evidence="2" type="ORF">B1B_09865</name>
</gene>